<keyword evidence="1" id="KW-0436">Ligase</keyword>
<dbReference type="PANTHER" id="PTHR15004:SF0">
    <property type="entry name" value="GLUTAMYL-TRNA(GLN) AMIDOTRANSFERASE SUBUNIT C, MITOCHONDRIAL"/>
    <property type="match status" value="1"/>
</dbReference>
<dbReference type="GO" id="GO:0070681">
    <property type="term" value="P:glutaminyl-tRNAGln biosynthesis via transamidation"/>
    <property type="evidence" value="ECO:0007669"/>
    <property type="project" value="TreeGrafter"/>
</dbReference>
<keyword evidence="1" id="KW-0067">ATP-binding</keyword>
<dbReference type="AlphaFoldDB" id="A0A5C6UZX3"/>
<dbReference type="PANTHER" id="PTHR15004">
    <property type="entry name" value="GLUTAMYL-TRNA(GLN) AMIDOTRANSFERASE SUBUNIT C, MITOCHONDRIAL"/>
    <property type="match status" value="1"/>
</dbReference>
<dbReference type="GO" id="GO:0006450">
    <property type="term" value="P:regulation of translational fidelity"/>
    <property type="evidence" value="ECO:0007669"/>
    <property type="project" value="InterPro"/>
</dbReference>
<evidence type="ECO:0000313" key="3">
    <source>
        <dbReference type="Proteomes" id="UP000321168"/>
    </source>
</evidence>
<dbReference type="GO" id="GO:0050567">
    <property type="term" value="F:glutaminyl-tRNA synthase (glutamine-hydrolyzing) activity"/>
    <property type="evidence" value="ECO:0007669"/>
    <property type="project" value="UniProtKB-UniRule"/>
</dbReference>
<dbReference type="OrthoDB" id="9813938at2"/>
<dbReference type="GO" id="GO:0005524">
    <property type="term" value="F:ATP binding"/>
    <property type="evidence" value="ECO:0007669"/>
    <property type="project" value="UniProtKB-KW"/>
</dbReference>
<dbReference type="NCBIfam" id="TIGR00135">
    <property type="entry name" value="gatC"/>
    <property type="match status" value="1"/>
</dbReference>
<dbReference type="EC" id="6.3.5.-" evidence="1"/>
<keyword evidence="3" id="KW-1185">Reference proteome</keyword>
<comment type="function">
    <text evidence="1">Allows the formation of correctly charged Asn-tRNA(Asn) or Gln-tRNA(Gln) through the transamidation of misacylated Asp-tRNA(Asn) or Glu-tRNA(Gln) in organisms which lack either or both of asparaginyl-tRNA or glutaminyl-tRNA synthetases. The reaction takes place in the presence of glutamine and ATP through an activated phospho-Asp-tRNA(Asn) or phospho-Glu-tRNA(Gln).</text>
</comment>
<comment type="catalytic activity">
    <reaction evidence="1">
        <text>L-aspartyl-tRNA(Asn) + L-glutamine + ATP + H2O = L-asparaginyl-tRNA(Asn) + L-glutamate + ADP + phosphate + 2 H(+)</text>
        <dbReference type="Rhea" id="RHEA:14513"/>
        <dbReference type="Rhea" id="RHEA-COMP:9674"/>
        <dbReference type="Rhea" id="RHEA-COMP:9677"/>
        <dbReference type="ChEBI" id="CHEBI:15377"/>
        <dbReference type="ChEBI" id="CHEBI:15378"/>
        <dbReference type="ChEBI" id="CHEBI:29985"/>
        <dbReference type="ChEBI" id="CHEBI:30616"/>
        <dbReference type="ChEBI" id="CHEBI:43474"/>
        <dbReference type="ChEBI" id="CHEBI:58359"/>
        <dbReference type="ChEBI" id="CHEBI:78515"/>
        <dbReference type="ChEBI" id="CHEBI:78516"/>
        <dbReference type="ChEBI" id="CHEBI:456216"/>
    </reaction>
</comment>
<dbReference type="RefSeq" id="WP_147014517.1">
    <property type="nucleotide sequence ID" value="NZ_VORB01000005.1"/>
</dbReference>
<organism evidence="2 3">
    <name type="scientific">Luteibaculum oceani</name>
    <dbReference type="NCBI Taxonomy" id="1294296"/>
    <lineage>
        <taxon>Bacteria</taxon>
        <taxon>Pseudomonadati</taxon>
        <taxon>Bacteroidota</taxon>
        <taxon>Flavobacteriia</taxon>
        <taxon>Flavobacteriales</taxon>
        <taxon>Luteibaculaceae</taxon>
        <taxon>Luteibaculum</taxon>
    </lineage>
</organism>
<dbReference type="InterPro" id="IPR036113">
    <property type="entry name" value="Asp/Glu-ADT_sf_sub_c"/>
</dbReference>
<comment type="caution">
    <text evidence="2">The sequence shown here is derived from an EMBL/GenBank/DDBJ whole genome shotgun (WGS) entry which is preliminary data.</text>
</comment>
<dbReference type="InterPro" id="IPR003837">
    <property type="entry name" value="GatC"/>
</dbReference>
<dbReference type="GO" id="GO:0016740">
    <property type="term" value="F:transferase activity"/>
    <property type="evidence" value="ECO:0007669"/>
    <property type="project" value="UniProtKB-KW"/>
</dbReference>
<accession>A0A5C6UZX3</accession>
<evidence type="ECO:0000313" key="2">
    <source>
        <dbReference type="EMBL" id="TXC78993.1"/>
    </source>
</evidence>
<evidence type="ECO:0000256" key="1">
    <source>
        <dbReference type="HAMAP-Rule" id="MF_00122"/>
    </source>
</evidence>
<keyword evidence="2" id="KW-0808">Transferase</keyword>
<comment type="catalytic activity">
    <reaction evidence="1">
        <text>L-glutamyl-tRNA(Gln) + L-glutamine + ATP + H2O = L-glutaminyl-tRNA(Gln) + L-glutamate + ADP + phosphate + H(+)</text>
        <dbReference type="Rhea" id="RHEA:17521"/>
        <dbReference type="Rhea" id="RHEA-COMP:9681"/>
        <dbReference type="Rhea" id="RHEA-COMP:9684"/>
        <dbReference type="ChEBI" id="CHEBI:15377"/>
        <dbReference type="ChEBI" id="CHEBI:15378"/>
        <dbReference type="ChEBI" id="CHEBI:29985"/>
        <dbReference type="ChEBI" id="CHEBI:30616"/>
        <dbReference type="ChEBI" id="CHEBI:43474"/>
        <dbReference type="ChEBI" id="CHEBI:58359"/>
        <dbReference type="ChEBI" id="CHEBI:78520"/>
        <dbReference type="ChEBI" id="CHEBI:78521"/>
        <dbReference type="ChEBI" id="CHEBI:456216"/>
    </reaction>
</comment>
<comment type="subunit">
    <text evidence="1">Heterotrimer of A, B and C subunits.</text>
</comment>
<reference evidence="2 3" key="1">
    <citation type="submission" date="2019-08" db="EMBL/GenBank/DDBJ databases">
        <title>Genome of Luteibaculum oceani JCM 18817.</title>
        <authorList>
            <person name="Bowman J.P."/>
        </authorList>
    </citation>
    <scope>NUCLEOTIDE SEQUENCE [LARGE SCALE GENOMIC DNA]</scope>
    <source>
        <strain evidence="2 3">JCM 18817</strain>
    </source>
</reference>
<dbReference type="Gene3D" id="1.10.20.60">
    <property type="entry name" value="Glu-tRNAGln amidotransferase C subunit, N-terminal domain"/>
    <property type="match status" value="1"/>
</dbReference>
<gene>
    <name evidence="1 2" type="primary">gatC</name>
    <name evidence="2" type="ORF">FRX97_07195</name>
</gene>
<dbReference type="Pfam" id="PF02686">
    <property type="entry name" value="GatC"/>
    <property type="match status" value="1"/>
</dbReference>
<name>A0A5C6UZX3_9FLAO</name>
<keyword evidence="1" id="KW-0547">Nucleotide-binding</keyword>
<dbReference type="GO" id="GO:0006412">
    <property type="term" value="P:translation"/>
    <property type="evidence" value="ECO:0007669"/>
    <property type="project" value="UniProtKB-UniRule"/>
</dbReference>
<dbReference type="Proteomes" id="UP000321168">
    <property type="component" value="Unassembled WGS sequence"/>
</dbReference>
<proteinExistence type="inferred from homology"/>
<dbReference type="EMBL" id="VORB01000005">
    <property type="protein sequence ID" value="TXC78993.1"/>
    <property type="molecule type" value="Genomic_DNA"/>
</dbReference>
<dbReference type="SUPFAM" id="SSF141000">
    <property type="entry name" value="Glu-tRNAGln amidotransferase C subunit"/>
    <property type="match status" value="1"/>
</dbReference>
<dbReference type="GO" id="GO:0050566">
    <property type="term" value="F:asparaginyl-tRNA synthase (glutamine-hydrolyzing) activity"/>
    <property type="evidence" value="ECO:0007669"/>
    <property type="project" value="RHEA"/>
</dbReference>
<dbReference type="HAMAP" id="MF_00122">
    <property type="entry name" value="GatC"/>
    <property type="match status" value="1"/>
</dbReference>
<sequence length="97" mass="11132">MEVNEALIDRLSELSKLEFSTDDKGKMVKDLNKMLEFVDKLNEVDTEGVEPLLFMNEDVNQWRADEEKPALGQKEALKNAPLSDSDYFKVPKVIDNK</sequence>
<protein>
    <recommendedName>
        <fullName evidence="1">Aspartyl/glutamyl-tRNA(Asn/Gln) amidotransferase subunit C</fullName>
        <shortName evidence="1">Asp/Glu-ADT subunit C</shortName>
        <ecNumber evidence="1">6.3.5.-</ecNumber>
    </recommendedName>
</protein>
<comment type="similarity">
    <text evidence="1">Belongs to the GatC family.</text>
</comment>
<keyword evidence="1" id="KW-0648">Protein biosynthesis</keyword>